<dbReference type="EMBL" id="PHIG01000047">
    <property type="protein sequence ID" value="PJK28214.1"/>
    <property type="molecule type" value="Genomic_DNA"/>
</dbReference>
<keyword evidence="3" id="KW-1185">Reference proteome</keyword>
<evidence type="ECO:0000313" key="3">
    <source>
        <dbReference type="Proteomes" id="UP000229498"/>
    </source>
</evidence>
<keyword evidence="1" id="KW-0472">Membrane</keyword>
<accession>A0A2M9FXN5</accession>
<proteinExistence type="predicted"/>
<dbReference type="AlphaFoldDB" id="A0A2M9FXN5"/>
<sequence length="142" mass="15148">MDPTAFILPLAGIALIVVLVWLLRGGRSVDLDEGNVSRALADEGLSAVRTAISADRKSGLAWLAGEDRLAVIRSMGDDVGVSVLAPDDVSRLTIRGAPPLLTVHFRTLGQSRLAMRFAGDAELDRWRPVLALYGDLGEKSVS</sequence>
<keyword evidence="1" id="KW-1133">Transmembrane helix</keyword>
<gene>
    <name evidence="2" type="ORF">CVT23_17715</name>
</gene>
<evidence type="ECO:0000313" key="2">
    <source>
        <dbReference type="EMBL" id="PJK28214.1"/>
    </source>
</evidence>
<dbReference type="Proteomes" id="UP000229498">
    <property type="component" value="Unassembled WGS sequence"/>
</dbReference>
<protein>
    <submittedName>
        <fullName evidence="2">Uncharacterized protein</fullName>
    </submittedName>
</protein>
<dbReference type="RefSeq" id="WP_109794661.1">
    <property type="nucleotide sequence ID" value="NZ_PHIG01000047.1"/>
</dbReference>
<name>A0A2M9FXN5_9PROT</name>
<organism evidence="2 3">
    <name type="scientific">Minwuia thermotolerans</name>
    <dbReference type="NCBI Taxonomy" id="2056226"/>
    <lineage>
        <taxon>Bacteria</taxon>
        <taxon>Pseudomonadati</taxon>
        <taxon>Pseudomonadota</taxon>
        <taxon>Alphaproteobacteria</taxon>
        <taxon>Minwuiales</taxon>
        <taxon>Minwuiaceae</taxon>
        <taxon>Minwuia</taxon>
    </lineage>
</organism>
<evidence type="ECO:0000256" key="1">
    <source>
        <dbReference type="SAM" id="Phobius"/>
    </source>
</evidence>
<keyword evidence="1" id="KW-0812">Transmembrane</keyword>
<reference evidence="2 3" key="1">
    <citation type="submission" date="2017-11" db="EMBL/GenBank/DDBJ databases">
        <title>Draft genome sequence of Rhizobiales bacterium SY3-13.</title>
        <authorList>
            <person name="Sun C."/>
        </authorList>
    </citation>
    <scope>NUCLEOTIDE SEQUENCE [LARGE SCALE GENOMIC DNA]</scope>
    <source>
        <strain evidence="2 3">SY3-13</strain>
    </source>
</reference>
<feature type="transmembrane region" description="Helical" evidence="1">
    <location>
        <begin position="6"/>
        <end position="23"/>
    </location>
</feature>
<comment type="caution">
    <text evidence="2">The sequence shown here is derived from an EMBL/GenBank/DDBJ whole genome shotgun (WGS) entry which is preliminary data.</text>
</comment>